<dbReference type="RefSeq" id="XP_017994954.1">
    <property type="nucleotide sequence ID" value="XM_018140801.1"/>
</dbReference>
<evidence type="ECO:0000313" key="6">
    <source>
        <dbReference type="EMBL" id="KPI34991.1"/>
    </source>
</evidence>
<keyword evidence="2 5" id="KW-0812">Transmembrane</keyword>
<feature type="transmembrane region" description="Helical" evidence="5">
    <location>
        <begin position="145"/>
        <end position="163"/>
    </location>
</feature>
<evidence type="ECO:0000256" key="2">
    <source>
        <dbReference type="ARBA" id="ARBA00022692"/>
    </source>
</evidence>
<evidence type="ECO:0000256" key="3">
    <source>
        <dbReference type="ARBA" id="ARBA00022989"/>
    </source>
</evidence>
<feature type="transmembrane region" description="Helical" evidence="5">
    <location>
        <begin position="46"/>
        <end position="64"/>
    </location>
</feature>
<dbReference type="OrthoDB" id="4078873at2759"/>
<keyword evidence="4 5" id="KW-0472">Membrane</keyword>
<dbReference type="PANTHER" id="PTHR23501:SF50">
    <property type="entry name" value="MFS SIDEROCHROME IRON TRANSPORTER MIRB (AFU_ORTHOLOGUE AFUA_3G03640)-RELATED"/>
    <property type="match status" value="1"/>
</dbReference>
<proteinExistence type="predicted"/>
<dbReference type="GO" id="GO:0022857">
    <property type="term" value="F:transmembrane transporter activity"/>
    <property type="evidence" value="ECO:0007669"/>
    <property type="project" value="TreeGrafter"/>
</dbReference>
<name>A0A0N0NHR5_9EURO</name>
<feature type="transmembrane region" description="Helical" evidence="5">
    <location>
        <begin position="116"/>
        <end position="133"/>
    </location>
</feature>
<accession>A0A0N0NHR5</accession>
<dbReference type="Proteomes" id="UP000038010">
    <property type="component" value="Unassembled WGS sequence"/>
</dbReference>
<keyword evidence="7" id="KW-1185">Reference proteome</keyword>
<feature type="transmembrane region" description="Helical" evidence="5">
    <location>
        <begin position="84"/>
        <end position="104"/>
    </location>
</feature>
<dbReference type="SUPFAM" id="SSF103473">
    <property type="entry name" value="MFS general substrate transporter"/>
    <property type="match status" value="1"/>
</dbReference>
<dbReference type="GeneID" id="28732682"/>
<evidence type="ECO:0000256" key="1">
    <source>
        <dbReference type="ARBA" id="ARBA00004141"/>
    </source>
</evidence>
<dbReference type="PANTHER" id="PTHR23501">
    <property type="entry name" value="MAJOR FACILITATOR SUPERFAMILY"/>
    <property type="match status" value="1"/>
</dbReference>
<evidence type="ECO:0000256" key="5">
    <source>
        <dbReference type="SAM" id="Phobius"/>
    </source>
</evidence>
<comment type="subcellular location">
    <subcellularLocation>
        <location evidence="1">Membrane</location>
        <topology evidence="1">Multi-pass membrane protein</topology>
    </subcellularLocation>
</comment>
<dbReference type="EMBL" id="LFJN01000046">
    <property type="protein sequence ID" value="KPI34991.1"/>
    <property type="molecule type" value="Genomic_DNA"/>
</dbReference>
<evidence type="ECO:0000256" key="4">
    <source>
        <dbReference type="ARBA" id="ARBA00023136"/>
    </source>
</evidence>
<comment type="caution">
    <text evidence="6">The sequence shown here is derived from an EMBL/GenBank/DDBJ whole genome shotgun (WGS) entry which is preliminary data.</text>
</comment>
<evidence type="ECO:0000313" key="7">
    <source>
        <dbReference type="Proteomes" id="UP000038010"/>
    </source>
</evidence>
<dbReference type="Gene3D" id="1.20.1250.20">
    <property type="entry name" value="MFS general substrate transporter like domains"/>
    <property type="match status" value="1"/>
</dbReference>
<dbReference type="VEuPathDB" id="FungiDB:AB675_11912"/>
<organism evidence="6 7">
    <name type="scientific">Cyphellophora attinorum</name>
    <dbReference type="NCBI Taxonomy" id="1664694"/>
    <lineage>
        <taxon>Eukaryota</taxon>
        <taxon>Fungi</taxon>
        <taxon>Dikarya</taxon>
        <taxon>Ascomycota</taxon>
        <taxon>Pezizomycotina</taxon>
        <taxon>Eurotiomycetes</taxon>
        <taxon>Chaetothyriomycetidae</taxon>
        <taxon>Chaetothyriales</taxon>
        <taxon>Cyphellophoraceae</taxon>
        <taxon>Cyphellophora</taxon>
    </lineage>
</organism>
<dbReference type="AlphaFoldDB" id="A0A0N0NHR5"/>
<protein>
    <submittedName>
        <fullName evidence="6">Siderophore iron transporter mirB</fullName>
    </submittedName>
</protein>
<gene>
    <name evidence="6" type="ORF">AB675_11912</name>
</gene>
<reference evidence="6 7" key="1">
    <citation type="submission" date="2015-06" db="EMBL/GenBank/DDBJ databases">
        <title>Draft genome of the ant-associated black yeast Phialophora attae CBS 131958.</title>
        <authorList>
            <person name="Moreno L.F."/>
            <person name="Stielow B.J."/>
            <person name="de Hoog S."/>
            <person name="Vicente V.A."/>
            <person name="Weiss V.A."/>
            <person name="de Vries M."/>
            <person name="Cruz L.M."/>
            <person name="Souza E.M."/>
        </authorList>
    </citation>
    <scope>NUCLEOTIDE SEQUENCE [LARGE SCALE GENOMIC DNA]</scope>
    <source>
        <strain evidence="6 7">CBS 131958</strain>
    </source>
</reference>
<dbReference type="GO" id="GO:0005886">
    <property type="term" value="C:plasma membrane"/>
    <property type="evidence" value="ECO:0007669"/>
    <property type="project" value="TreeGrafter"/>
</dbReference>
<keyword evidence="3 5" id="KW-1133">Transmembrane helix</keyword>
<dbReference type="InterPro" id="IPR036259">
    <property type="entry name" value="MFS_trans_sf"/>
</dbReference>
<sequence length="210" mass="22496">MDEIVPVDQDNRASAENDIEKPIVPDATAQAGVRKIEAITLSWSKVSLATLLCLIWMLFLVNGFRGVIMGSLLPYVTSEWQLHSLLNVVGIVSSSMTAAIYIPMARVLDVWGRAEGFLLMLCFSVVGLAIAAGSGNLPTFCAAQVFYSIGNSGVTYVICVLAADVTNLKNRGLAFAFTSSPYMITLSPDRKQPKASCLMLIGGGGSERSR</sequence>